<dbReference type="OrthoDB" id="5329702at2"/>
<sequence length="122" mass="13913">MPDNNQQDKVNSEARENALGQERKPRIKPIVEAADSLSLGISMVVAVLLGVGIGWLLKRWTDIGWLFWVGVFIGIAAAILNVYKAYSKQYKEFEKLAKEDRYAIKKQLEDDEDDEDYGEKSY</sequence>
<feature type="compositionally biased region" description="Basic and acidic residues" evidence="1">
    <location>
        <begin position="10"/>
        <end position="21"/>
    </location>
</feature>
<protein>
    <recommendedName>
        <fullName evidence="5">AtpZ/AtpI family protein</fullName>
    </recommendedName>
</protein>
<dbReference type="InterPro" id="IPR032820">
    <property type="entry name" value="ATPase_put"/>
</dbReference>
<dbReference type="EMBL" id="CP002205">
    <property type="protein sequence ID" value="ADN09268.1"/>
    <property type="molecule type" value="Genomic_DNA"/>
</dbReference>
<reference evidence="4" key="1">
    <citation type="journal article" date="2010" name="Stand. Genomic Sci.">
        <title>Complete genome sequence of Sulfurimonas autotrophica type strain (OK10).</title>
        <authorList>
            <person name="Sikorski J."/>
            <person name="Munk C."/>
            <person name="Lapidus A."/>
            <person name="Djao O."/>
            <person name="Lucas S."/>
            <person name="Glavina Del Rio T."/>
            <person name="Nolan M."/>
            <person name="Tice H."/>
            <person name="Han C."/>
            <person name="Cheng J."/>
            <person name="Tapia R."/>
            <person name="Goodwin L."/>
            <person name="Pitluck S."/>
            <person name="Liolios K."/>
            <person name="Ivanova N."/>
            <person name="Mavromatis K."/>
            <person name="Mikhailova N."/>
            <person name="Pati A."/>
            <person name="Sims D."/>
            <person name="Meincke L."/>
            <person name="Brettin T."/>
            <person name="Detter J."/>
            <person name="Chen A."/>
            <person name="Palaniappan K."/>
            <person name="Land M."/>
            <person name="Hauser L."/>
            <person name="Chang Y."/>
            <person name="Jeffries C."/>
            <person name="Rohde M."/>
            <person name="Lang E."/>
            <person name="Spring S."/>
            <person name="Goker M."/>
            <person name="Woyke T."/>
            <person name="Bristow J."/>
            <person name="Eisen J."/>
            <person name="Markowitz V."/>
            <person name="Hugenholtz P."/>
            <person name="Kyrpides N."/>
            <person name="Klenk H."/>
        </authorList>
    </citation>
    <scope>NUCLEOTIDE SEQUENCE [LARGE SCALE GENOMIC DNA]</scope>
    <source>
        <strain evidence="4">ATCC BAA-671 / DSM 16294 / JCM 11897 / OK10</strain>
    </source>
</reference>
<gene>
    <name evidence="3" type="ordered locus">Saut_1220</name>
</gene>
<dbReference type="RefSeq" id="WP_013327021.1">
    <property type="nucleotide sequence ID" value="NC_014506.1"/>
</dbReference>
<feature type="transmembrane region" description="Helical" evidence="2">
    <location>
        <begin position="33"/>
        <end position="57"/>
    </location>
</feature>
<keyword evidence="2" id="KW-0812">Transmembrane</keyword>
<keyword evidence="2" id="KW-0472">Membrane</keyword>
<feature type="transmembrane region" description="Helical" evidence="2">
    <location>
        <begin position="63"/>
        <end position="83"/>
    </location>
</feature>
<dbReference type="STRING" id="563040.Saut_1220"/>
<dbReference type="eggNOG" id="COG5336">
    <property type="taxonomic scope" value="Bacteria"/>
</dbReference>
<dbReference type="HOGENOM" id="CLU_137927_1_1_7"/>
<organism evidence="3 4">
    <name type="scientific">Sulfurimonas autotrophica (strain ATCC BAA-671 / DSM 16294 / JCM 11897 / OK10)</name>
    <dbReference type="NCBI Taxonomy" id="563040"/>
    <lineage>
        <taxon>Bacteria</taxon>
        <taxon>Pseudomonadati</taxon>
        <taxon>Campylobacterota</taxon>
        <taxon>Epsilonproteobacteria</taxon>
        <taxon>Campylobacterales</taxon>
        <taxon>Sulfurimonadaceae</taxon>
        <taxon>Sulfurimonas</taxon>
    </lineage>
</organism>
<keyword evidence="4" id="KW-1185">Reference proteome</keyword>
<proteinExistence type="predicted"/>
<evidence type="ECO:0000313" key="3">
    <source>
        <dbReference type="EMBL" id="ADN09268.1"/>
    </source>
</evidence>
<keyword evidence="2" id="KW-1133">Transmembrane helix</keyword>
<feature type="region of interest" description="Disordered" evidence="1">
    <location>
        <begin position="1"/>
        <end position="21"/>
    </location>
</feature>
<dbReference type="AlphaFoldDB" id="E0UT27"/>
<dbReference type="Pfam" id="PF09527">
    <property type="entry name" value="ATPase_gene1"/>
    <property type="match status" value="1"/>
</dbReference>
<accession>E0UT27</accession>
<evidence type="ECO:0008006" key="5">
    <source>
        <dbReference type="Google" id="ProtNLM"/>
    </source>
</evidence>
<evidence type="ECO:0000256" key="1">
    <source>
        <dbReference type="SAM" id="MobiDB-lite"/>
    </source>
</evidence>
<dbReference type="KEGG" id="sua:Saut_1220"/>
<name>E0UT27_SULAO</name>
<evidence type="ECO:0000256" key="2">
    <source>
        <dbReference type="SAM" id="Phobius"/>
    </source>
</evidence>
<evidence type="ECO:0000313" key="4">
    <source>
        <dbReference type="Proteomes" id="UP000007803"/>
    </source>
</evidence>
<dbReference type="Proteomes" id="UP000007803">
    <property type="component" value="Chromosome"/>
</dbReference>